<feature type="compositionally biased region" description="Low complexity" evidence="15">
    <location>
        <begin position="135"/>
        <end position="149"/>
    </location>
</feature>
<dbReference type="InterPro" id="IPR019821">
    <property type="entry name" value="Kinesin_motor_CS"/>
</dbReference>
<dbReference type="Proteomes" id="UP000694402">
    <property type="component" value="Unassembled WGS sequence"/>
</dbReference>
<evidence type="ECO:0000313" key="17">
    <source>
        <dbReference type="Ensembl" id="ENSOTSP00005012556.2"/>
    </source>
</evidence>
<evidence type="ECO:0000256" key="1">
    <source>
        <dbReference type="ARBA" id="ARBA00004186"/>
    </source>
</evidence>
<dbReference type="PROSITE" id="PS00411">
    <property type="entry name" value="KINESIN_MOTOR_1"/>
    <property type="match status" value="1"/>
</dbReference>
<evidence type="ECO:0000256" key="8">
    <source>
        <dbReference type="ARBA" id="ARBA00022840"/>
    </source>
</evidence>
<dbReference type="GO" id="GO:0007018">
    <property type="term" value="P:microtubule-based movement"/>
    <property type="evidence" value="ECO:0007669"/>
    <property type="project" value="InterPro"/>
</dbReference>
<evidence type="ECO:0000256" key="10">
    <source>
        <dbReference type="ARBA" id="ARBA00023175"/>
    </source>
</evidence>
<evidence type="ECO:0000256" key="9">
    <source>
        <dbReference type="ARBA" id="ARBA00023054"/>
    </source>
</evidence>
<protein>
    <recommendedName>
        <fullName evidence="14">Kinesin-like protein</fullName>
    </recommendedName>
</protein>
<dbReference type="PANTHER" id="PTHR47971:SF24">
    <property type="entry name" value="KINESIN-LIKE PROTEIN"/>
    <property type="match status" value="1"/>
</dbReference>
<evidence type="ECO:0000256" key="13">
    <source>
        <dbReference type="PROSITE-ProRule" id="PRU00283"/>
    </source>
</evidence>
<dbReference type="Pfam" id="PF00225">
    <property type="entry name" value="Kinesin"/>
    <property type="match status" value="1"/>
</dbReference>
<evidence type="ECO:0000256" key="7">
    <source>
        <dbReference type="ARBA" id="ARBA00022776"/>
    </source>
</evidence>
<dbReference type="Gene3D" id="3.40.850.10">
    <property type="entry name" value="Kinesin motor domain"/>
    <property type="match status" value="1"/>
</dbReference>
<dbReference type="GO" id="GO:0005874">
    <property type="term" value="C:microtubule"/>
    <property type="evidence" value="ECO:0007669"/>
    <property type="project" value="UniProtKB-KW"/>
</dbReference>
<keyword evidence="8 13" id="KW-0067">ATP-binding</keyword>
<keyword evidence="5 14" id="KW-0493">Microtubule</keyword>
<reference evidence="17" key="1">
    <citation type="submission" date="2025-08" db="UniProtKB">
        <authorList>
            <consortium name="Ensembl"/>
        </authorList>
    </citation>
    <scope>IDENTIFICATION</scope>
</reference>
<keyword evidence="11" id="KW-0206">Cytoskeleton</keyword>
<feature type="domain" description="Kinesin motor" evidence="16">
    <location>
        <begin position="221"/>
        <end position="551"/>
    </location>
</feature>
<dbReference type="SUPFAM" id="SSF52540">
    <property type="entry name" value="P-loop containing nucleoside triphosphate hydrolases"/>
    <property type="match status" value="1"/>
</dbReference>
<reference evidence="17" key="2">
    <citation type="submission" date="2025-09" db="UniProtKB">
        <authorList>
            <consortium name="Ensembl"/>
        </authorList>
    </citation>
    <scope>IDENTIFICATION</scope>
</reference>
<dbReference type="Ensembl" id="ENSOTST00005013762.2">
    <property type="protein sequence ID" value="ENSOTSP00005012556.2"/>
    <property type="gene ID" value="ENSOTSG00005005596.2"/>
</dbReference>
<feature type="compositionally biased region" description="Basic and acidic residues" evidence="15">
    <location>
        <begin position="688"/>
        <end position="704"/>
    </location>
</feature>
<dbReference type="InterPro" id="IPR036961">
    <property type="entry name" value="Kinesin_motor_dom_sf"/>
</dbReference>
<organism evidence="17 18">
    <name type="scientific">Oncorhynchus tshawytscha</name>
    <name type="common">Chinook salmon</name>
    <name type="synonym">Salmo tshawytscha</name>
    <dbReference type="NCBI Taxonomy" id="74940"/>
    <lineage>
        <taxon>Eukaryota</taxon>
        <taxon>Metazoa</taxon>
        <taxon>Chordata</taxon>
        <taxon>Craniata</taxon>
        <taxon>Vertebrata</taxon>
        <taxon>Euteleostomi</taxon>
        <taxon>Actinopterygii</taxon>
        <taxon>Neopterygii</taxon>
        <taxon>Teleostei</taxon>
        <taxon>Protacanthopterygii</taxon>
        <taxon>Salmoniformes</taxon>
        <taxon>Salmonidae</taxon>
        <taxon>Salmoninae</taxon>
        <taxon>Oncorhynchus</taxon>
    </lineage>
</organism>
<dbReference type="GO" id="GO:0005819">
    <property type="term" value="C:spindle"/>
    <property type="evidence" value="ECO:0007669"/>
    <property type="project" value="UniProtKB-SubCell"/>
</dbReference>
<dbReference type="GO" id="GO:0005524">
    <property type="term" value="F:ATP binding"/>
    <property type="evidence" value="ECO:0007669"/>
    <property type="project" value="UniProtKB-UniRule"/>
</dbReference>
<dbReference type="SMART" id="SM00129">
    <property type="entry name" value="KISc"/>
    <property type="match status" value="1"/>
</dbReference>
<sequence length="713" mass="80805">MAGSFGKIIVGVYVEIKRSDGRIHQAMVTSLNEDNESVTVEWIENGDTKGKEIDLESIFALNPDVAPEEETAPSPETPPPPTPTSVKVNKIPKNRRTIAPTKNDTPSRDNRVVSTRARPAQPQQLEPAPPPPVQQPAQPTQAQTAQQLANARRKSNCVKEVEKLQEKRERRRIQQQELREKKAQEVDTTVPNYEILYMIRDFRASLDYRPLSTADLIEEHRICVCVRKRPLNKKELTIRDLDVITIPSKDVVMVHEPKQKVDLTRYLENQTFRFDYAFDDSTTNEMVYRFTARPLVETIFERGMATCFAYGQTGSGKTHTMGGDFSGKNQDCSKGIYALAARDVFVMLKKPCYRKLELQVYATFFEIYSGKVFDLLNGKAKLRVLEDGKQQVQVVGLHERDVKCTEDVLKLIEVGNSCRTSGQTSANAHSSRSHAVFQIILRRKGKMHGKFSLIDLAGNERGADTSSADRQTRLEGAEINKSLLALKECIRALGRNKPHTPFRASKLTQVLRDSFIGENSRTCMIATISPGMTSCENTLNTLRYANRVKELTVDTNQVIEGVRPNIHVVDQLDDDWDHLGSSPQRDDLKLLCEQNLEEVSPQLLTFHEAVSQMVEMEEQVLEDHRAVFQESIRWLEDEKVLLEMTEEVDYDVDSYATQLEQILDQKIDILTELRDKVKSFRSSLQEEEQARPRETAKVAKKGDCGDSGPVTQQ</sequence>
<dbReference type="PRINTS" id="PR00380">
    <property type="entry name" value="KINESINHEAVY"/>
</dbReference>
<keyword evidence="12" id="KW-0131">Cell cycle</keyword>
<dbReference type="GO" id="GO:0051301">
    <property type="term" value="P:cell division"/>
    <property type="evidence" value="ECO:0007669"/>
    <property type="project" value="UniProtKB-KW"/>
</dbReference>
<gene>
    <name evidence="17" type="primary">KIF2A</name>
</gene>
<dbReference type="PROSITE" id="PS50067">
    <property type="entry name" value="KINESIN_MOTOR_2"/>
    <property type="match status" value="1"/>
</dbReference>
<dbReference type="InterPro" id="IPR027640">
    <property type="entry name" value="Kinesin-like_fam"/>
</dbReference>
<keyword evidence="7" id="KW-0498">Mitosis</keyword>
<dbReference type="PANTHER" id="PTHR47971">
    <property type="entry name" value="KINESIN-RELATED PROTEIN 6"/>
    <property type="match status" value="1"/>
</dbReference>
<evidence type="ECO:0000256" key="4">
    <source>
        <dbReference type="ARBA" id="ARBA00022618"/>
    </source>
</evidence>
<accession>A0A8C8ELS2</accession>
<dbReference type="AlphaFoldDB" id="A0A8C8ELS2"/>
<dbReference type="FunFam" id="3.40.850.10:FF:000006">
    <property type="entry name" value="Kinesin-like protein"/>
    <property type="match status" value="1"/>
</dbReference>
<dbReference type="GeneTree" id="ENSGT00940000155570"/>
<evidence type="ECO:0000259" key="16">
    <source>
        <dbReference type="PROSITE" id="PS50067"/>
    </source>
</evidence>
<name>A0A8C8ELS2_ONCTS</name>
<dbReference type="Pfam" id="PF22923">
    <property type="entry name" value="KIF2A-like_1st"/>
    <property type="match status" value="1"/>
</dbReference>
<keyword evidence="6 13" id="KW-0547">Nucleotide-binding</keyword>
<evidence type="ECO:0000256" key="14">
    <source>
        <dbReference type="RuleBase" id="RU000394"/>
    </source>
</evidence>
<dbReference type="CDD" id="cd01367">
    <property type="entry name" value="KISc_KIF2_like"/>
    <property type="match status" value="1"/>
</dbReference>
<keyword evidence="18" id="KW-1185">Reference proteome</keyword>
<evidence type="ECO:0000256" key="11">
    <source>
        <dbReference type="ARBA" id="ARBA00023212"/>
    </source>
</evidence>
<evidence type="ECO:0000256" key="3">
    <source>
        <dbReference type="ARBA" id="ARBA00022490"/>
    </source>
</evidence>
<comment type="similarity">
    <text evidence="13 14">Belongs to the TRAFAC class myosin-kinesin ATPase superfamily. Kinesin family.</text>
</comment>
<dbReference type="GO" id="GO:0003777">
    <property type="term" value="F:microtubule motor activity"/>
    <property type="evidence" value="ECO:0007669"/>
    <property type="project" value="InterPro"/>
</dbReference>
<evidence type="ECO:0000313" key="18">
    <source>
        <dbReference type="Proteomes" id="UP000694402"/>
    </source>
</evidence>
<evidence type="ECO:0000256" key="6">
    <source>
        <dbReference type="ARBA" id="ARBA00022741"/>
    </source>
</evidence>
<feature type="region of interest" description="Disordered" evidence="15">
    <location>
        <begin position="681"/>
        <end position="713"/>
    </location>
</feature>
<dbReference type="InterPro" id="IPR054473">
    <property type="entry name" value="KIF2A-like_N"/>
</dbReference>
<feature type="binding site" evidence="13">
    <location>
        <begin position="311"/>
        <end position="318"/>
    </location>
    <ligand>
        <name>ATP</name>
        <dbReference type="ChEBI" id="CHEBI:30616"/>
    </ligand>
</feature>
<dbReference type="InterPro" id="IPR001752">
    <property type="entry name" value="Kinesin_motor_dom"/>
</dbReference>
<evidence type="ECO:0000256" key="12">
    <source>
        <dbReference type="ARBA" id="ARBA00023306"/>
    </source>
</evidence>
<dbReference type="GO" id="GO:0005813">
    <property type="term" value="C:centrosome"/>
    <property type="evidence" value="ECO:0007669"/>
    <property type="project" value="UniProtKB-SubCell"/>
</dbReference>
<evidence type="ECO:0000256" key="15">
    <source>
        <dbReference type="SAM" id="MobiDB-lite"/>
    </source>
</evidence>
<keyword evidence="10 13" id="KW-0505">Motor protein</keyword>
<comment type="subcellular location">
    <subcellularLocation>
        <location evidence="2">Cytoplasm</location>
        <location evidence="2">Cytoskeleton</location>
        <location evidence="2">Microtubule organizing center</location>
        <location evidence="2">Centrosome</location>
    </subcellularLocation>
    <subcellularLocation>
        <location evidence="1">Cytoplasm</location>
        <location evidence="1">Cytoskeleton</location>
        <location evidence="1">Spindle</location>
    </subcellularLocation>
</comment>
<feature type="region of interest" description="Disordered" evidence="15">
    <location>
        <begin position="66"/>
        <end position="171"/>
    </location>
</feature>
<keyword evidence="9" id="KW-0175">Coiled coil</keyword>
<dbReference type="GO" id="GO:0007019">
    <property type="term" value="P:microtubule depolymerization"/>
    <property type="evidence" value="ECO:0007669"/>
    <property type="project" value="TreeGrafter"/>
</dbReference>
<keyword evidence="3" id="KW-0963">Cytoplasm</keyword>
<keyword evidence="4" id="KW-0132">Cell division</keyword>
<evidence type="ECO:0000256" key="2">
    <source>
        <dbReference type="ARBA" id="ARBA00004300"/>
    </source>
</evidence>
<dbReference type="GO" id="GO:0008017">
    <property type="term" value="F:microtubule binding"/>
    <property type="evidence" value="ECO:0007669"/>
    <property type="project" value="InterPro"/>
</dbReference>
<evidence type="ECO:0000256" key="5">
    <source>
        <dbReference type="ARBA" id="ARBA00022701"/>
    </source>
</evidence>
<proteinExistence type="inferred from homology"/>
<dbReference type="InterPro" id="IPR027417">
    <property type="entry name" value="P-loop_NTPase"/>
</dbReference>
<feature type="compositionally biased region" description="Basic and acidic residues" evidence="15">
    <location>
        <begin position="157"/>
        <end position="171"/>
    </location>
</feature>